<dbReference type="AlphaFoldDB" id="A0AAW0QYQ7"/>
<name>A0AAW0QYQ7_9PEZI</name>
<protein>
    <submittedName>
        <fullName evidence="2">Uncharacterized protein</fullName>
    </submittedName>
</protein>
<keyword evidence="3" id="KW-1185">Reference proteome</keyword>
<sequence>MNQVRRGCKELGDSSRSKGRRGKGLVGDRGLEAGTCWGNWLQKPYLKVDDDEAIEVLFRESRHVERLTDQDGSSLAEILRSMAKGEERHKCDREGIACQHEDERGKGEAESFGVDQSRVVCVETKTRESGDDGNQSRA</sequence>
<proteinExistence type="predicted"/>
<accession>A0AAW0QYQ7</accession>
<evidence type="ECO:0000313" key="2">
    <source>
        <dbReference type="EMBL" id="KAK8120124.1"/>
    </source>
</evidence>
<feature type="region of interest" description="Disordered" evidence="1">
    <location>
        <begin position="1"/>
        <end position="27"/>
    </location>
</feature>
<reference evidence="2 3" key="1">
    <citation type="submission" date="2023-01" db="EMBL/GenBank/DDBJ databases">
        <title>Analysis of 21 Apiospora genomes using comparative genomics revels a genus with tremendous synthesis potential of carbohydrate active enzymes and secondary metabolites.</title>
        <authorList>
            <person name="Sorensen T."/>
        </authorList>
    </citation>
    <scope>NUCLEOTIDE SEQUENCE [LARGE SCALE GENOMIC DNA]</scope>
    <source>
        <strain evidence="2 3">CBS 117206</strain>
    </source>
</reference>
<evidence type="ECO:0000256" key="1">
    <source>
        <dbReference type="SAM" id="MobiDB-lite"/>
    </source>
</evidence>
<comment type="caution">
    <text evidence="2">The sequence shown here is derived from an EMBL/GenBank/DDBJ whole genome shotgun (WGS) entry which is preliminary data.</text>
</comment>
<organism evidence="2 3">
    <name type="scientific">Apiospora kogelbergensis</name>
    <dbReference type="NCBI Taxonomy" id="1337665"/>
    <lineage>
        <taxon>Eukaryota</taxon>
        <taxon>Fungi</taxon>
        <taxon>Dikarya</taxon>
        <taxon>Ascomycota</taxon>
        <taxon>Pezizomycotina</taxon>
        <taxon>Sordariomycetes</taxon>
        <taxon>Xylariomycetidae</taxon>
        <taxon>Amphisphaeriales</taxon>
        <taxon>Apiosporaceae</taxon>
        <taxon>Apiospora</taxon>
    </lineage>
</organism>
<gene>
    <name evidence="2" type="ORF">PG999_004244</name>
</gene>
<dbReference type="EMBL" id="JAQQWP010000004">
    <property type="protein sequence ID" value="KAK8120124.1"/>
    <property type="molecule type" value="Genomic_DNA"/>
</dbReference>
<dbReference type="Proteomes" id="UP001392437">
    <property type="component" value="Unassembled WGS sequence"/>
</dbReference>
<evidence type="ECO:0000313" key="3">
    <source>
        <dbReference type="Proteomes" id="UP001392437"/>
    </source>
</evidence>
<feature type="compositionally biased region" description="Basic and acidic residues" evidence="1">
    <location>
        <begin position="7"/>
        <end position="16"/>
    </location>
</feature>